<evidence type="ECO:0000256" key="10">
    <source>
        <dbReference type="ARBA" id="ARBA00023270"/>
    </source>
</evidence>
<evidence type="ECO:0000256" key="7">
    <source>
        <dbReference type="ARBA" id="ARBA00022915"/>
    </source>
</evidence>
<dbReference type="OrthoDB" id="9782828at2"/>
<feature type="active site" description="Schiff-base intermediate with substrate" evidence="12 14">
    <location>
        <position position="162"/>
    </location>
</feature>
<keyword evidence="10 12" id="KW-0704">Schiff base</keyword>
<evidence type="ECO:0000256" key="9">
    <source>
        <dbReference type="ARBA" id="ARBA00023239"/>
    </source>
</evidence>
<dbReference type="InterPro" id="IPR013785">
    <property type="entry name" value="Aldolase_TIM"/>
</dbReference>
<comment type="function">
    <text evidence="1 12">Catalyzes the condensation of (S)-aspartate-beta-semialdehyde [(S)-ASA] and pyruvate to 4-hydroxy-tetrahydrodipicolinate (HTPA).</text>
</comment>
<dbReference type="InterPro" id="IPR005263">
    <property type="entry name" value="DapA"/>
</dbReference>
<feature type="site" description="Part of a proton relay during catalysis" evidence="12">
    <location>
        <position position="45"/>
    </location>
</feature>
<dbReference type="PANTHER" id="PTHR12128">
    <property type="entry name" value="DIHYDRODIPICOLINATE SYNTHASE"/>
    <property type="match status" value="1"/>
</dbReference>
<gene>
    <name evidence="12" type="primary">dapA</name>
    <name evidence="16" type="ORF">ATL39_1025</name>
</gene>
<dbReference type="InterPro" id="IPR002220">
    <property type="entry name" value="DapA-like"/>
</dbReference>
<dbReference type="InterPro" id="IPR020624">
    <property type="entry name" value="Schiff_base-form_aldolases_CS"/>
</dbReference>
<reference evidence="16 17" key="1">
    <citation type="submission" date="2018-09" db="EMBL/GenBank/DDBJ databases">
        <title>Genomic Encyclopedia of Archaeal and Bacterial Type Strains, Phase II (KMG-II): from individual species to whole genera.</title>
        <authorList>
            <person name="Goeker M."/>
        </authorList>
    </citation>
    <scope>NUCLEOTIDE SEQUENCE [LARGE SCALE GENOMIC DNA]</scope>
    <source>
        <strain evidence="16 17">DSM 17008</strain>
    </source>
</reference>
<name>A0A419V5Y2_9BACL</name>
<dbReference type="Pfam" id="PF00701">
    <property type="entry name" value="DHDPS"/>
    <property type="match status" value="1"/>
</dbReference>
<dbReference type="Proteomes" id="UP000285120">
    <property type="component" value="Unassembled WGS sequence"/>
</dbReference>
<evidence type="ECO:0000313" key="17">
    <source>
        <dbReference type="Proteomes" id="UP000285120"/>
    </source>
</evidence>
<evidence type="ECO:0000256" key="12">
    <source>
        <dbReference type="HAMAP-Rule" id="MF_00418"/>
    </source>
</evidence>
<dbReference type="GO" id="GO:0009089">
    <property type="term" value="P:lysine biosynthetic process via diaminopimelate"/>
    <property type="evidence" value="ECO:0007669"/>
    <property type="project" value="UniProtKB-UniRule"/>
</dbReference>
<evidence type="ECO:0000256" key="5">
    <source>
        <dbReference type="ARBA" id="ARBA00022490"/>
    </source>
</evidence>
<dbReference type="AlphaFoldDB" id="A0A419V5Y2"/>
<evidence type="ECO:0000313" key="16">
    <source>
        <dbReference type="EMBL" id="RKD75326.1"/>
    </source>
</evidence>
<dbReference type="NCBIfam" id="TIGR00674">
    <property type="entry name" value="dapA"/>
    <property type="match status" value="1"/>
</dbReference>
<evidence type="ECO:0000256" key="6">
    <source>
        <dbReference type="ARBA" id="ARBA00022605"/>
    </source>
</evidence>
<dbReference type="SUPFAM" id="SSF51569">
    <property type="entry name" value="Aldolase"/>
    <property type="match status" value="1"/>
</dbReference>
<evidence type="ECO:0000256" key="2">
    <source>
        <dbReference type="ARBA" id="ARBA00005120"/>
    </source>
</evidence>
<dbReference type="GO" id="GO:0019877">
    <property type="term" value="P:diaminopimelate biosynthetic process"/>
    <property type="evidence" value="ECO:0007669"/>
    <property type="project" value="UniProtKB-UniRule"/>
</dbReference>
<keyword evidence="17" id="KW-1185">Reference proteome</keyword>
<evidence type="ECO:0000256" key="1">
    <source>
        <dbReference type="ARBA" id="ARBA00003294"/>
    </source>
</evidence>
<evidence type="ECO:0000256" key="3">
    <source>
        <dbReference type="ARBA" id="ARBA00007592"/>
    </source>
</evidence>
<accession>A0A419V5Y2</accession>
<keyword evidence="7 12" id="KW-0220">Diaminopimelate biosynthesis</keyword>
<comment type="pathway">
    <text evidence="2 12">Amino-acid biosynthesis; L-lysine biosynthesis via DAP pathway; (S)-tetrahydrodipicolinate from L-aspartate: step 3/4.</text>
</comment>
<dbReference type="EC" id="4.3.3.7" evidence="4 12"/>
<evidence type="ECO:0000256" key="14">
    <source>
        <dbReference type="PIRSR" id="PIRSR001365-1"/>
    </source>
</evidence>
<feature type="active site" description="Proton donor/acceptor" evidence="12 14">
    <location>
        <position position="134"/>
    </location>
</feature>
<comment type="similarity">
    <text evidence="3 12 13">Belongs to the DapA family.</text>
</comment>
<evidence type="ECO:0000256" key="15">
    <source>
        <dbReference type="PIRSR" id="PIRSR001365-2"/>
    </source>
</evidence>
<organism evidence="16 17">
    <name type="scientific">Sinobaca qinghaiensis</name>
    <dbReference type="NCBI Taxonomy" id="342944"/>
    <lineage>
        <taxon>Bacteria</taxon>
        <taxon>Bacillati</taxon>
        <taxon>Bacillota</taxon>
        <taxon>Bacilli</taxon>
        <taxon>Bacillales</taxon>
        <taxon>Sporolactobacillaceae</taxon>
        <taxon>Sinobaca</taxon>
    </lineage>
</organism>
<keyword evidence="9 12" id="KW-0456">Lyase</keyword>
<dbReference type="UniPathway" id="UPA00034">
    <property type="reaction ID" value="UER00017"/>
</dbReference>
<dbReference type="GO" id="GO:0008840">
    <property type="term" value="F:4-hydroxy-tetrahydrodipicolinate synthase activity"/>
    <property type="evidence" value="ECO:0007669"/>
    <property type="project" value="UniProtKB-UniRule"/>
</dbReference>
<dbReference type="PRINTS" id="PR00146">
    <property type="entry name" value="DHPICSNTHASE"/>
</dbReference>
<comment type="subunit">
    <text evidence="12">Homotetramer; dimer of dimers.</text>
</comment>
<dbReference type="PIRSF" id="PIRSF001365">
    <property type="entry name" value="DHDPS"/>
    <property type="match status" value="1"/>
</dbReference>
<evidence type="ECO:0000256" key="4">
    <source>
        <dbReference type="ARBA" id="ARBA00012086"/>
    </source>
</evidence>
<protein>
    <recommendedName>
        <fullName evidence="4 12">4-hydroxy-tetrahydrodipicolinate synthase</fullName>
        <shortName evidence="12">HTPA synthase</shortName>
        <ecNumber evidence="4 12">4.3.3.7</ecNumber>
    </recommendedName>
</protein>
<feature type="binding site" evidence="12 15">
    <location>
        <position position="46"/>
    </location>
    <ligand>
        <name>pyruvate</name>
        <dbReference type="ChEBI" id="CHEBI:15361"/>
    </ligand>
</feature>
<evidence type="ECO:0000256" key="11">
    <source>
        <dbReference type="ARBA" id="ARBA00047836"/>
    </source>
</evidence>
<comment type="catalytic activity">
    <reaction evidence="11 12">
        <text>L-aspartate 4-semialdehyde + pyruvate = (2S,4S)-4-hydroxy-2,3,4,5-tetrahydrodipicolinate + H2O + H(+)</text>
        <dbReference type="Rhea" id="RHEA:34171"/>
        <dbReference type="ChEBI" id="CHEBI:15361"/>
        <dbReference type="ChEBI" id="CHEBI:15377"/>
        <dbReference type="ChEBI" id="CHEBI:15378"/>
        <dbReference type="ChEBI" id="CHEBI:67139"/>
        <dbReference type="ChEBI" id="CHEBI:537519"/>
        <dbReference type="EC" id="4.3.3.7"/>
    </reaction>
</comment>
<dbReference type="SMART" id="SM01130">
    <property type="entry name" value="DHDPS"/>
    <property type="match status" value="1"/>
</dbReference>
<proteinExistence type="inferred from homology"/>
<evidence type="ECO:0000256" key="13">
    <source>
        <dbReference type="PIRNR" id="PIRNR001365"/>
    </source>
</evidence>
<keyword evidence="6 12" id="KW-0028">Amino-acid biosynthesis</keyword>
<comment type="subcellular location">
    <subcellularLocation>
        <location evidence="12">Cytoplasm</location>
    </subcellularLocation>
</comment>
<keyword evidence="5 12" id="KW-0963">Cytoplasm</keyword>
<comment type="caution">
    <text evidence="12">Was originally thought to be a dihydrodipicolinate synthase (DHDPS), catalyzing the condensation of (S)-aspartate-beta-semialdehyde [(S)-ASA] and pyruvate to dihydrodipicolinate (DHDP). However, it was shown in E.coli that the product of the enzymatic reaction is not dihydrodipicolinate but in fact (4S)-4-hydroxy-2,3,4,5-tetrahydro-(2S)-dipicolinic acid (HTPA), and that the consecutive dehydration reaction leading to DHDP is not spontaneous but catalyzed by DapB.</text>
</comment>
<dbReference type="HAMAP" id="MF_00418">
    <property type="entry name" value="DapA"/>
    <property type="match status" value="1"/>
</dbReference>
<keyword evidence="8 12" id="KW-0457">Lysine biosynthesis</keyword>
<feature type="site" description="Part of a proton relay during catalysis" evidence="12">
    <location>
        <position position="108"/>
    </location>
</feature>
<feature type="binding site" evidence="12 15">
    <location>
        <position position="204"/>
    </location>
    <ligand>
        <name>pyruvate</name>
        <dbReference type="ChEBI" id="CHEBI:15361"/>
    </ligand>
</feature>
<dbReference type="CDD" id="cd00950">
    <property type="entry name" value="DHDPS"/>
    <property type="match status" value="1"/>
</dbReference>
<dbReference type="PANTHER" id="PTHR12128:SF66">
    <property type="entry name" value="4-HYDROXY-2-OXOGLUTARATE ALDOLASE, MITOCHONDRIAL"/>
    <property type="match status" value="1"/>
</dbReference>
<dbReference type="GO" id="GO:0005829">
    <property type="term" value="C:cytosol"/>
    <property type="evidence" value="ECO:0007669"/>
    <property type="project" value="TreeGrafter"/>
</dbReference>
<dbReference type="PROSITE" id="PS00665">
    <property type="entry name" value="DHDPS_1"/>
    <property type="match status" value="1"/>
</dbReference>
<dbReference type="RefSeq" id="WP_120192211.1">
    <property type="nucleotide sequence ID" value="NZ_RAPK01000007.1"/>
</dbReference>
<evidence type="ECO:0000256" key="8">
    <source>
        <dbReference type="ARBA" id="ARBA00023154"/>
    </source>
</evidence>
<dbReference type="EMBL" id="RAPK01000007">
    <property type="protein sequence ID" value="RKD75326.1"/>
    <property type="molecule type" value="Genomic_DNA"/>
</dbReference>
<sequence>MEFGRILTAMVTPFDSEGKIDWQGVEKVVEHLILTGSEGLVIAGTTGESPTLTTEEKLKLFQRTAEISGRRVPVIAGTGTNDTGYSTALTEKASKLGIDGIMAVTPYYNKPSQEGMYEHFKAIASATTLPVMVYNIPGRCIINLQAETMIKLAGIPNITSVKEASGSLDQISHIIASTPEHFAVYSGDDSMTLPIMSVGGHGVVSVAAHIAGHELREMVQAFSEGSVEHASAIHRSLLPKMKACFIAPNPAPVKAMLEQQGIISRDTRLPMLPLTDAEIKQLEQWFSLA</sequence>
<comment type="caution">
    <text evidence="16">The sequence shown here is derived from an EMBL/GenBank/DDBJ whole genome shotgun (WGS) entry which is preliminary data.</text>
</comment>
<dbReference type="Gene3D" id="3.20.20.70">
    <property type="entry name" value="Aldolase class I"/>
    <property type="match status" value="1"/>
</dbReference>